<name>A0ABD2YM99_9GENT</name>
<keyword evidence="4" id="KW-1185">Reference proteome</keyword>
<evidence type="ECO:0008006" key="5">
    <source>
        <dbReference type="Google" id="ProtNLM"/>
    </source>
</evidence>
<dbReference type="InterPro" id="IPR036047">
    <property type="entry name" value="F-box-like_dom_sf"/>
</dbReference>
<evidence type="ECO:0000259" key="1">
    <source>
        <dbReference type="Pfam" id="PF00646"/>
    </source>
</evidence>
<dbReference type="SUPFAM" id="SSF81383">
    <property type="entry name" value="F-box domain"/>
    <property type="match status" value="1"/>
</dbReference>
<dbReference type="CDD" id="cd22160">
    <property type="entry name" value="F-box_AtFBL13-like"/>
    <property type="match status" value="1"/>
</dbReference>
<dbReference type="PANTHER" id="PTHR31900:SF34">
    <property type="entry name" value="EMB|CAB62440.1-RELATED"/>
    <property type="match status" value="1"/>
</dbReference>
<dbReference type="EMBL" id="JBJUIK010000012">
    <property type="protein sequence ID" value="KAL3508512.1"/>
    <property type="molecule type" value="Genomic_DNA"/>
</dbReference>
<accession>A0ABD2YM99</accession>
<dbReference type="AlphaFoldDB" id="A0ABD2YM99"/>
<evidence type="ECO:0000313" key="3">
    <source>
        <dbReference type="EMBL" id="KAL3508512.1"/>
    </source>
</evidence>
<dbReference type="PANTHER" id="PTHR31900">
    <property type="entry name" value="F-BOX/RNI SUPERFAMILY PROTEIN-RELATED"/>
    <property type="match status" value="1"/>
</dbReference>
<feature type="domain" description="F-box" evidence="1">
    <location>
        <begin position="7"/>
        <end position="40"/>
    </location>
</feature>
<dbReference type="Pfam" id="PF00646">
    <property type="entry name" value="F-box"/>
    <property type="match status" value="1"/>
</dbReference>
<dbReference type="InterPro" id="IPR001810">
    <property type="entry name" value="F-box_dom"/>
</dbReference>
<feature type="domain" description="At1g61320/AtMIF1 LRR" evidence="2">
    <location>
        <begin position="143"/>
        <end position="440"/>
    </location>
</feature>
<comment type="caution">
    <text evidence="3">The sequence shown here is derived from an EMBL/GenBank/DDBJ whole genome shotgun (WGS) entry which is preliminary data.</text>
</comment>
<dbReference type="Pfam" id="PF23622">
    <property type="entry name" value="LRR_At1g61320_AtMIF1"/>
    <property type="match status" value="1"/>
</dbReference>
<dbReference type="InterPro" id="IPR050232">
    <property type="entry name" value="FBL13/AtMIF1-like"/>
</dbReference>
<dbReference type="Gene3D" id="3.80.10.10">
    <property type="entry name" value="Ribonuclease Inhibitor"/>
    <property type="match status" value="1"/>
</dbReference>
<protein>
    <recommendedName>
        <fullName evidence="5">F-box domain-containing protein</fullName>
    </recommendedName>
</protein>
<dbReference type="SUPFAM" id="SSF52047">
    <property type="entry name" value="RNI-like"/>
    <property type="match status" value="1"/>
</dbReference>
<evidence type="ECO:0000259" key="2">
    <source>
        <dbReference type="Pfam" id="PF23622"/>
    </source>
</evidence>
<organism evidence="3 4">
    <name type="scientific">Cinchona calisaya</name>
    <dbReference type="NCBI Taxonomy" id="153742"/>
    <lineage>
        <taxon>Eukaryota</taxon>
        <taxon>Viridiplantae</taxon>
        <taxon>Streptophyta</taxon>
        <taxon>Embryophyta</taxon>
        <taxon>Tracheophyta</taxon>
        <taxon>Spermatophyta</taxon>
        <taxon>Magnoliopsida</taxon>
        <taxon>eudicotyledons</taxon>
        <taxon>Gunneridae</taxon>
        <taxon>Pentapetalae</taxon>
        <taxon>asterids</taxon>
        <taxon>lamiids</taxon>
        <taxon>Gentianales</taxon>
        <taxon>Rubiaceae</taxon>
        <taxon>Cinchonoideae</taxon>
        <taxon>Cinchoneae</taxon>
        <taxon>Cinchona</taxon>
    </lineage>
</organism>
<evidence type="ECO:0000313" key="4">
    <source>
        <dbReference type="Proteomes" id="UP001630127"/>
    </source>
</evidence>
<gene>
    <name evidence="3" type="ORF">ACH5RR_027913</name>
</gene>
<dbReference type="InterPro" id="IPR055357">
    <property type="entry name" value="LRR_At1g61320_AtMIF1"/>
</dbReference>
<dbReference type="InterPro" id="IPR032675">
    <property type="entry name" value="LRR_dom_sf"/>
</dbReference>
<sequence length="471" mass="54964">MKNQDRLSSLHDNLLVTIISFLRFKEAVKTSILSRRWRFIPRATRNMEFLESDFVKPPHDSEEIRQNKRRAFVEFIMGWIGNYQDSSADKFLLKFSHPENHRLQMQQILTFAINLQVKAIDVDFANPTWNQDNIEDEHTFLQLPIVNNNNNRRSNIESLRLFSCNLPEVLERSHDFSSLKSVSLGWITLTRVSIQNFLRKCVALENLILEKCYYNDSFVVHGPRLETLVLDKSYPHGPCIVNAPNLRILKYSGIVNEIIFDSKRIEEAELDFGLEREYEDWGDFLYRFLEHISSVKTLTLCTYTLQALPNGEEPIVSKPFLGCVKHLILKASLVDRSEFYGISFLLNSCPNLQILTFDLNVPARIFPEYEAPFNIEQHAFLLRGPYQLIYTSVEKRLKSVVMRGFKGETNELVVLRYLLKYARNLESLHIHISKKTARDGSSLEATYIEKVQKIPKFDIASQKLRIFLHRK</sequence>
<reference evidence="3 4" key="1">
    <citation type="submission" date="2024-11" db="EMBL/GenBank/DDBJ databases">
        <title>A near-complete genome assembly of Cinchona calisaya.</title>
        <authorList>
            <person name="Lian D.C."/>
            <person name="Zhao X.W."/>
            <person name="Wei L."/>
        </authorList>
    </citation>
    <scope>NUCLEOTIDE SEQUENCE [LARGE SCALE GENOMIC DNA]</scope>
    <source>
        <tissue evidence="3">Nenye</tissue>
    </source>
</reference>
<dbReference type="Proteomes" id="UP001630127">
    <property type="component" value="Unassembled WGS sequence"/>
</dbReference>
<proteinExistence type="predicted"/>
<dbReference type="InterPro" id="IPR053781">
    <property type="entry name" value="F-box_AtFBL13-like"/>
</dbReference>